<evidence type="ECO:0000313" key="2">
    <source>
        <dbReference type="Proteomes" id="UP000292919"/>
    </source>
</evidence>
<sequence>MLRFFTPYRWPYTLFVTLLASSALFLLVMLGSAAEPAPSGADYAPGFAVRADHVQVVQVVPLAGASLRNPAASTARAAVVLPY</sequence>
<protein>
    <submittedName>
        <fullName evidence="1">Uncharacterized protein</fullName>
    </submittedName>
</protein>
<dbReference type="Proteomes" id="UP000292919">
    <property type="component" value="Unassembled WGS sequence"/>
</dbReference>
<organism evidence="1 2">
    <name type="scientific">Desulfovibrio legallii</name>
    <dbReference type="NCBI Taxonomy" id="571438"/>
    <lineage>
        <taxon>Bacteria</taxon>
        <taxon>Pseudomonadati</taxon>
        <taxon>Thermodesulfobacteriota</taxon>
        <taxon>Desulfovibrionia</taxon>
        <taxon>Desulfovibrionales</taxon>
        <taxon>Desulfovibrionaceae</taxon>
        <taxon>Desulfovibrio</taxon>
    </lineage>
</organism>
<reference evidence="1 2" key="1">
    <citation type="submission" date="2018-12" db="EMBL/GenBank/DDBJ databases">
        <title>First genome draft of Desulfovibrio legallis sp. nov.</title>
        <authorList>
            <person name="Ben Dhia O."/>
            <person name="Najjari A."/>
            <person name="Ferjani R."/>
            <person name="Fhoula I."/>
            <person name="Fardeau M.-L."/>
            <person name="Boudabbous A."/>
            <person name="Ouzari H.I."/>
        </authorList>
    </citation>
    <scope>NUCLEOTIDE SEQUENCE [LARGE SCALE GENOMIC DNA]</scope>
    <source>
        <strain evidence="1 2">H1T</strain>
    </source>
</reference>
<comment type="caution">
    <text evidence="1">The sequence shown here is derived from an EMBL/GenBank/DDBJ whole genome shotgun (WGS) entry which is preliminary data.</text>
</comment>
<name>A0A6H3FDK1_9BACT</name>
<proteinExistence type="predicted"/>
<gene>
    <name evidence="1" type="ORF">EB812_04460</name>
</gene>
<dbReference type="RefSeq" id="WP_118229426.1">
    <property type="nucleotide sequence ID" value="NZ_JAQDZC010000020.1"/>
</dbReference>
<accession>A0A6H3FDK1</accession>
<dbReference type="AlphaFoldDB" id="A0A6H3FDK1"/>
<keyword evidence="2" id="KW-1185">Reference proteome</keyword>
<evidence type="ECO:0000313" key="1">
    <source>
        <dbReference type="EMBL" id="TBH80835.1"/>
    </source>
</evidence>
<dbReference type="EMBL" id="SIXC01000004">
    <property type="protein sequence ID" value="TBH80835.1"/>
    <property type="molecule type" value="Genomic_DNA"/>
</dbReference>